<dbReference type="AlphaFoldDB" id="A0AAW0BCA4"/>
<organism evidence="1 2">
    <name type="scientific">Favolaschia claudopus</name>
    <dbReference type="NCBI Taxonomy" id="2862362"/>
    <lineage>
        <taxon>Eukaryota</taxon>
        <taxon>Fungi</taxon>
        <taxon>Dikarya</taxon>
        <taxon>Basidiomycota</taxon>
        <taxon>Agaricomycotina</taxon>
        <taxon>Agaricomycetes</taxon>
        <taxon>Agaricomycetidae</taxon>
        <taxon>Agaricales</taxon>
        <taxon>Marasmiineae</taxon>
        <taxon>Mycenaceae</taxon>
        <taxon>Favolaschia</taxon>
    </lineage>
</organism>
<gene>
    <name evidence="1" type="ORF">R3P38DRAFT_2532354</name>
</gene>
<dbReference type="Proteomes" id="UP001362999">
    <property type="component" value="Unassembled WGS sequence"/>
</dbReference>
<comment type="caution">
    <text evidence="1">The sequence shown here is derived from an EMBL/GenBank/DDBJ whole genome shotgun (WGS) entry which is preliminary data.</text>
</comment>
<protein>
    <submittedName>
        <fullName evidence="1">F-box domain-containing protein</fullName>
    </submittedName>
</protein>
<dbReference type="EMBL" id="JAWWNJ010000036">
    <property type="protein sequence ID" value="KAK7023169.1"/>
    <property type="molecule type" value="Genomic_DNA"/>
</dbReference>
<accession>A0AAW0BCA4</accession>
<proteinExistence type="predicted"/>
<dbReference type="InterPro" id="IPR032675">
    <property type="entry name" value="LRR_dom_sf"/>
</dbReference>
<keyword evidence="2" id="KW-1185">Reference proteome</keyword>
<sequence length="525" mass="56733">MHYHPPQRYQAPPINALPVELLSYIFVLGTHEPINSDPNADDDCQPFNTDSVKAPLVYASVSRHWRSVALNTPALYTSLCITPELLREVGKTEILDTSGISTYLKRSRNLFVDILVDARDQQWDFEDDGAWFSAEHMTTAMGVLLPHIQRWRSLSILTDVLAPMQAALGPLEAHLRSYGAPHLESLRLMRCDAYAAHAPLADIGNSFLSSVTNGECLLPRLQRLTLRGVPAAWTALATTLSPALKSLELAFLPLAGQPTILELVSLLRTVPHLSRFVLNGSGPAIPDPAAPSSSPPSFEYICLPSLNSLTLGYTSSAAAVALFELLSAPSLHQLILEDATHPADTIPVDALPLLNRLFPSDADPAFPNLADLALRRTHLSGAPPSAHLSRLELLGTNALALALRATDVLCIRGPLATSSLSAAPTEALAQTGSALRALVEECGDKAPRVICLHESSYATHVGEPDEVFLLGGGTTCVRVFRRAEEEEGDEDETVMGSEIEYEEEAFKVGGVFNDPVFDARYGYVG</sequence>
<dbReference type="SUPFAM" id="SSF52047">
    <property type="entry name" value="RNI-like"/>
    <property type="match status" value="1"/>
</dbReference>
<evidence type="ECO:0000313" key="1">
    <source>
        <dbReference type="EMBL" id="KAK7023169.1"/>
    </source>
</evidence>
<evidence type="ECO:0000313" key="2">
    <source>
        <dbReference type="Proteomes" id="UP001362999"/>
    </source>
</evidence>
<name>A0AAW0BCA4_9AGAR</name>
<dbReference type="Gene3D" id="3.80.10.10">
    <property type="entry name" value="Ribonuclease Inhibitor"/>
    <property type="match status" value="1"/>
</dbReference>
<reference evidence="1 2" key="1">
    <citation type="journal article" date="2024" name="J Genomics">
        <title>Draft genome sequencing and assembly of Favolaschia claudopus CIRM-BRFM 2984 isolated from oak limbs.</title>
        <authorList>
            <person name="Navarro D."/>
            <person name="Drula E."/>
            <person name="Chaduli D."/>
            <person name="Cazenave R."/>
            <person name="Ahrendt S."/>
            <person name="Wang J."/>
            <person name="Lipzen A."/>
            <person name="Daum C."/>
            <person name="Barry K."/>
            <person name="Grigoriev I.V."/>
            <person name="Favel A."/>
            <person name="Rosso M.N."/>
            <person name="Martin F."/>
        </authorList>
    </citation>
    <scope>NUCLEOTIDE SEQUENCE [LARGE SCALE GENOMIC DNA]</scope>
    <source>
        <strain evidence="1 2">CIRM-BRFM 2984</strain>
    </source>
</reference>